<evidence type="ECO:0000256" key="1">
    <source>
        <dbReference type="SAM" id="MobiDB-lite"/>
    </source>
</evidence>
<proteinExistence type="predicted"/>
<dbReference type="GeneID" id="39873639"/>
<evidence type="ECO:0000313" key="2">
    <source>
        <dbReference type="EMBL" id="GBE59869.1"/>
    </source>
</evidence>
<name>A0A2H6KA90_9APIC</name>
<gene>
    <name evidence="2" type="ORF">BOVATA_013620</name>
</gene>
<evidence type="ECO:0000313" key="3">
    <source>
        <dbReference type="Proteomes" id="UP000236319"/>
    </source>
</evidence>
<reference evidence="2 3" key="1">
    <citation type="journal article" date="2017" name="BMC Genomics">
        <title>Whole-genome assembly of Babesia ovata and comparative genomics between closely related pathogens.</title>
        <authorList>
            <person name="Yamagishi J."/>
            <person name="Asada M."/>
            <person name="Hakimi H."/>
            <person name="Tanaka T.Q."/>
            <person name="Sugimoto C."/>
            <person name="Kawazu S."/>
        </authorList>
    </citation>
    <scope>NUCLEOTIDE SEQUENCE [LARGE SCALE GENOMIC DNA]</scope>
    <source>
        <strain evidence="2 3">Miyake</strain>
    </source>
</reference>
<feature type="compositionally biased region" description="Low complexity" evidence="1">
    <location>
        <begin position="492"/>
        <end position="514"/>
    </location>
</feature>
<feature type="compositionally biased region" description="Polar residues" evidence="1">
    <location>
        <begin position="376"/>
        <end position="389"/>
    </location>
</feature>
<dbReference type="SUPFAM" id="SSF52833">
    <property type="entry name" value="Thioredoxin-like"/>
    <property type="match status" value="1"/>
</dbReference>
<dbReference type="EMBL" id="BDSA01000001">
    <property type="protein sequence ID" value="GBE59869.1"/>
    <property type="molecule type" value="Genomic_DNA"/>
</dbReference>
<dbReference type="RefSeq" id="XP_028866112.1">
    <property type="nucleotide sequence ID" value="XM_029010279.1"/>
</dbReference>
<feature type="region of interest" description="Disordered" evidence="1">
    <location>
        <begin position="1"/>
        <end position="34"/>
    </location>
</feature>
<keyword evidence="3" id="KW-1185">Reference proteome</keyword>
<comment type="caution">
    <text evidence="2">The sequence shown here is derived from an EMBL/GenBank/DDBJ whole genome shotgun (WGS) entry which is preliminary data.</text>
</comment>
<feature type="region of interest" description="Disordered" evidence="1">
    <location>
        <begin position="364"/>
        <end position="541"/>
    </location>
</feature>
<feature type="compositionally biased region" description="Low complexity" evidence="1">
    <location>
        <begin position="472"/>
        <end position="485"/>
    </location>
</feature>
<sequence length="720" mass="80737">MDRVADRRPVVKVSSPRTVATVPESGVSREQRAHADAGVAKSVAGADSDDWPATLPQCFAAADILIAKDVRKPLPVFDGPQEAVDSRLELTERARVHGSADSDYLAEGFLTPLSDFDAGSYYRGLYTQGPGYLVASDIGYERLTDDAPVSFRTPECKSPASFDRLFSCCLSLRIPTPQSERSTPRVESSQPSANVLPDAAQRLIELEQEGFKREESLPLAPERSNSFDTVFANHEGSVTDDHPLLDETVGNTPEKKTRRFFRRLPTKADIEADKAIVRKWFEKTANLRTITVTAGSRHVTSSQHPPVKLVSKSETKEFDSYFLAGIREFDNNGYSSRHSSNYELPIQNPVVRRDTVKAPSLVRRSEAPRTELVQPLSKSTTVSAPSTRQVHLKRAELRTPPAPKVELTERRPLPPRLIRKPLIFPRRRRRRTMDANGLKDVVRADDGQHKDQQQYQEQHLDQQNEQPEEQRVQQPEEQQYEQQGEQSEEQQYEQQEGQSDAQQYRQQEGQQQPEDGQEEQQEGQQSPEEGQEETIEQDVSVNPVVPRISALSGEYMPMAEIILVTTSLGGIKHQFFQSNLARHLLDCKGVVYYVVDANRDFTTATTLKDHELFEKWNATGILKTETIGQRSAVVIPQLIIDGVSVGNTTAMQDLEDDGDLDYIIARMLCPSCLAEKPQDAVQCPSCNVQYDMLVPPEYCDGVDIQRICQGAMFSADDNAE</sequence>
<accession>A0A2H6KA90</accession>
<protein>
    <submittedName>
        <fullName evidence="2">Theoredoxin domain containing protein</fullName>
    </submittedName>
</protein>
<feature type="compositionally biased region" description="Basic and acidic residues" evidence="1">
    <location>
        <begin position="440"/>
        <end position="462"/>
    </location>
</feature>
<dbReference type="OrthoDB" id="423313at2759"/>
<dbReference type="InterPro" id="IPR036249">
    <property type="entry name" value="Thioredoxin-like_sf"/>
</dbReference>
<dbReference type="Proteomes" id="UP000236319">
    <property type="component" value="Unassembled WGS sequence"/>
</dbReference>
<organism evidence="2 3">
    <name type="scientific">Babesia ovata</name>
    <dbReference type="NCBI Taxonomy" id="189622"/>
    <lineage>
        <taxon>Eukaryota</taxon>
        <taxon>Sar</taxon>
        <taxon>Alveolata</taxon>
        <taxon>Apicomplexa</taxon>
        <taxon>Aconoidasida</taxon>
        <taxon>Piroplasmida</taxon>
        <taxon>Babesiidae</taxon>
        <taxon>Babesia</taxon>
    </lineage>
</organism>
<dbReference type="VEuPathDB" id="PiroplasmaDB:BOVATA_013620"/>
<dbReference type="AlphaFoldDB" id="A0A2H6KA90"/>